<dbReference type="EMBL" id="JAHQIW010003252">
    <property type="protein sequence ID" value="KAJ1357885.1"/>
    <property type="molecule type" value="Genomic_DNA"/>
</dbReference>
<feature type="compositionally biased region" description="Polar residues" evidence="1">
    <location>
        <begin position="102"/>
        <end position="115"/>
    </location>
</feature>
<keyword evidence="3" id="KW-1185">Reference proteome</keyword>
<feature type="region of interest" description="Disordered" evidence="1">
    <location>
        <begin position="85"/>
        <end position="115"/>
    </location>
</feature>
<accession>A0AAD5MG09</accession>
<dbReference type="Proteomes" id="UP001196413">
    <property type="component" value="Unassembled WGS sequence"/>
</dbReference>
<reference evidence="2" key="1">
    <citation type="submission" date="2021-06" db="EMBL/GenBank/DDBJ databases">
        <title>Parelaphostrongylus tenuis whole genome reference sequence.</title>
        <authorList>
            <person name="Garwood T.J."/>
            <person name="Larsen P.A."/>
            <person name="Fountain-Jones N.M."/>
            <person name="Garbe J.R."/>
            <person name="Macchietto M.G."/>
            <person name="Kania S.A."/>
            <person name="Gerhold R.W."/>
            <person name="Richards J.E."/>
            <person name="Wolf T.M."/>
        </authorList>
    </citation>
    <scope>NUCLEOTIDE SEQUENCE</scope>
    <source>
        <strain evidence="2">MNPRO001-30</strain>
        <tissue evidence="2">Meninges</tissue>
    </source>
</reference>
<dbReference type="AlphaFoldDB" id="A0AAD5MG09"/>
<sequence>MATRLAYSVQRSLRKSATHRADNHTVRFEIALNWQRSNITGRDCGTPMRNRIMEIRRIVIELDKPVQFGYVTTDENVADCATRGVNKASSNTTHGGQDLRSLENNSPKTSIVYSA</sequence>
<protein>
    <submittedName>
        <fullName evidence="2">Uncharacterized protein</fullName>
    </submittedName>
</protein>
<evidence type="ECO:0000313" key="3">
    <source>
        <dbReference type="Proteomes" id="UP001196413"/>
    </source>
</evidence>
<comment type="caution">
    <text evidence="2">The sequence shown here is derived from an EMBL/GenBank/DDBJ whole genome shotgun (WGS) entry which is preliminary data.</text>
</comment>
<organism evidence="2 3">
    <name type="scientific">Parelaphostrongylus tenuis</name>
    <name type="common">Meningeal worm</name>
    <dbReference type="NCBI Taxonomy" id="148309"/>
    <lineage>
        <taxon>Eukaryota</taxon>
        <taxon>Metazoa</taxon>
        <taxon>Ecdysozoa</taxon>
        <taxon>Nematoda</taxon>
        <taxon>Chromadorea</taxon>
        <taxon>Rhabditida</taxon>
        <taxon>Rhabditina</taxon>
        <taxon>Rhabditomorpha</taxon>
        <taxon>Strongyloidea</taxon>
        <taxon>Metastrongylidae</taxon>
        <taxon>Parelaphostrongylus</taxon>
    </lineage>
</organism>
<evidence type="ECO:0000313" key="2">
    <source>
        <dbReference type="EMBL" id="KAJ1357885.1"/>
    </source>
</evidence>
<evidence type="ECO:0000256" key="1">
    <source>
        <dbReference type="SAM" id="MobiDB-lite"/>
    </source>
</evidence>
<proteinExistence type="predicted"/>
<name>A0AAD5MG09_PARTN</name>
<gene>
    <name evidence="2" type="ORF">KIN20_016147</name>
</gene>